<dbReference type="EMBL" id="QXTE01000003">
    <property type="protein sequence ID" value="TFK15776.1"/>
    <property type="molecule type" value="Genomic_DNA"/>
</dbReference>
<proteinExistence type="predicted"/>
<keyword evidence="3" id="KW-1185">Reference proteome</keyword>
<reference evidence="2 3" key="2">
    <citation type="submission" date="2019-04" db="EMBL/GenBank/DDBJ databases">
        <title>The genome sequence of big-headed turtle.</title>
        <authorList>
            <person name="Gong S."/>
        </authorList>
    </citation>
    <scope>NUCLEOTIDE SEQUENCE [LARGE SCALE GENOMIC DNA]</scope>
    <source>
        <strain evidence="2">DO16091913</strain>
        <tissue evidence="2">Muscle</tissue>
    </source>
</reference>
<feature type="compositionally biased region" description="Basic and acidic residues" evidence="1">
    <location>
        <begin position="16"/>
        <end position="43"/>
    </location>
</feature>
<name>A0A4D9EYN7_9SAUR</name>
<dbReference type="Proteomes" id="UP000297703">
    <property type="component" value="Unassembled WGS sequence"/>
</dbReference>
<evidence type="ECO:0000313" key="3">
    <source>
        <dbReference type="Proteomes" id="UP000297703"/>
    </source>
</evidence>
<sequence length="98" mass="11193">MILFSVKPTNTVKRQGVKEAEQDTERGRERERESERDPERRWTDPAACALLFLEKVSSEPGSLQLAPRTPAKPGFIRQSCAETIQFTNYSMELKNNGH</sequence>
<comment type="caution">
    <text evidence="2">The sequence shown here is derived from an EMBL/GenBank/DDBJ whole genome shotgun (WGS) entry which is preliminary data.</text>
</comment>
<organism evidence="2 3">
    <name type="scientific">Platysternon megacephalum</name>
    <name type="common">big-headed turtle</name>
    <dbReference type="NCBI Taxonomy" id="55544"/>
    <lineage>
        <taxon>Eukaryota</taxon>
        <taxon>Metazoa</taxon>
        <taxon>Chordata</taxon>
        <taxon>Craniata</taxon>
        <taxon>Vertebrata</taxon>
        <taxon>Euteleostomi</taxon>
        <taxon>Archelosauria</taxon>
        <taxon>Testudinata</taxon>
        <taxon>Testudines</taxon>
        <taxon>Cryptodira</taxon>
        <taxon>Durocryptodira</taxon>
        <taxon>Testudinoidea</taxon>
        <taxon>Platysternidae</taxon>
        <taxon>Platysternon</taxon>
    </lineage>
</organism>
<reference evidence="2 3" key="1">
    <citation type="submission" date="2019-04" db="EMBL/GenBank/DDBJ databases">
        <title>Draft genome of the big-headed turtle Platysternon megacephalum.</title>
        <authorList>
            <person name="Gong S."/>
        </authorList>
    </citation>
    <scope>NUCLEOTIDE SEQUENCE [LARGE SCALE GENOMIC DNA]</scope>
    <source>
        <strain evidence="2">DO16091913</strain>
        <tissue evidence="2">Muscle</tissue>
    </source>
</reference>
<protein>
    <submittedName>
        <fullName evidence="2">EGF-like repeat and discoidin I-like domain-containing protein 3</fullName>
    </submittedName>
</protein>
<gene>
    <name evidence="2" type="ORF">DR999_PMT00657</name>
</gene>
<accession>A0A4D9EYN7</accession>
<dbReference type="AlphaFoldDB" id="A0A4D9EYN7"/>
<feature type="region of interest" description="Disordered" evidence="1">
    <location>
        <begin position="1"/>
        <end position="43"/>
    </location>
</feature>
<evidence type="ECO:0000256" key="1">
    <source>
        <dbReference type="SAM" id="MobiDB-lite"/>
    </source>
</evidence>
<evidence type="ECO:0000313" key="2">
    <source>
        <dbReference type="EMBL" id="TFK15776.1"/>
    </source>
</evidence>